<dbReference type="InterPro" id="IPR029032">
    <property type="entry name" value="AhpD-like"/>
</dbReference>
<sequence length="45" mass="5071">MKKHFDDEAVVEITGLIAFQNMSSKFNSALDIPPQGFCSPTGRRW</sequence>
<accession>A0A6G7GX17</accession>
<evidence type="ECO:0000313" key="1">
    <source>
        <dbReference type="EMBL" id="QII13809.1"/>
    </source>
</evidence>
<dbReference type="SUPFAM" id="SSF69118">
    <property type="entry name" value="AhpD-like"/>
    <property type="match status" value="1"/>
</dbReference>
<dbReference type="Proteomes" id="UP000501926">
    <property type="component" value="Chromosome"/>
</dbReference>
<protein>
    <submittedName>
        <fullName evidence="1">Uncharacterized protein</fullName>
    </submittedName>
</protein>
<evidence type="ECO:0000313" key="2">
    <source>
        <dbReference type="Proteomes" id="UP000501926"/>
    </source>
</evidence>
<dbReference type="EMBL" id="CP049055">
    <property type="protein sequence ID" value="QII13809.1"/>
    <property type="molecule type" value="Genomic_DNA"/>
</dbReference>
<name>A0A6G7GX17_KUEST</name>
<reference evidence="1 2" key="1">
    <citation type="submission" date="2020-02" db="EMBL/GenBank/DDBJ databases">
        <title>Newly sequenced genome of strain CSTR1 showed variability in Candidatus Kuenenia stuttgartiensis genomes.</title>
        <authorList>
            <person name="Ding C."/>
            <person name="Adrian L."/>
        </authorList>
    </citation>
    <scope>NUCLEOTIDE SEQUENCE [LARGE SCALE GENOMIC DNA]</scope>
    <source>
        <strain evidence="1 2">CSTR1</strain>
    </source>
</reference>
<dbReference type="AlphaFoldDB" id="A0A6G7GX17"/>
<gene>
    <name evidence="1" type="ORF">KsCSTR_44300</name>
</gene>
<proteinExistence type="predicted"/>
<dbReference type="Gene3D" id="1.20.1290.10">
    <property type="entry name" value="AhpD-like"/>
    <property type="match status" value="1"/>
</dbReference>
<organism evidence="1 2">
    <name type="scientific">Kuenenia stuttgartiensis</name>
    <dbReference type="NCBI Taxonomy" id="174633"/>
    <lineage>
        <taxon>Bacteria</taxon>
        <taxon>Pseudomonadati</taxon>
        <taxon>Planctomycetota</taxon>
        <taxon>Candidatus Brocadiia</taxon>
        <taxon>Candidatus Brocadiales</taxon>
        <taxon>Candidatus Brocadiaceae</taxon>
        <taxon>Candidatus Kuenenia</taxon>
    </lineage>
</organism>